<dbReference type="Pfam" id="PF13328">
    <property type="entry name" value="HD_4"/>
    <property type="match status" value="1"/>
</dbReference>
<feature type="domain" description="HD" evidence="10">
    <location>
        <begin position="109"/>
        <end position="208"/>
    </location>
</feature>
<dbReference type="Pfam" id="PF13291">
    <property type="entry name" value="ACT_4"/>
    <property type="match status" value="1"/>
</dbReference>
<organism evidence="12 13">
    <name type="scientific">Methylobacterium phyllostachyos</name>
    <dbReference type="NCBI Taxonomy" id="582672"/>
    <lineage>
        <taxon>Bacteria</taxon>
        <taxon>Pseudomonadati</taxon>
        <taxon>Pseudomonadota</taxon>
        <taxon>Alphaproteobacteria</taxon>
        <taxon>Hyphomicrobiales</taxon>
        <taxon>Methylobacteriaceae</taxon>
        <taxon>Methylobacterium</taxon>
    </lineage>
</organism>
<keyword evidence="3" id="KW-0342">GTP-binding</keyword>
<reference evidence="13" key="1">
    <citation type="submission" date="2016-10" db="EMBL/GenBank/DDBJ databases">
        <authorList>
            <person name="Varghese N."/>
            <person name="Submissions S."/>
        </authorList>
    </citation>
    <scope>NUCLEOTIDE SEQUENCE [LARGE SCALE GENOMIC DNA]</scope>
    <source>
        <strain evidence="13">BL47</strain>
    </source>
</reference>
<dbReference type="Gene3D" id="3.30.460.10">
    <property type="entry name" value="Beta Polymerase, domain 2"/>
    <property type="match status" value="1"/>
</dbReference>
<dbReference type="InterPro" id="IPR002912">
    <property type="entry name" value="ACT_dom"/>
</dbReference>
<evidence type="ECO:0000256" key="1">
    <source>
        <dbReference type="ARBA" id="ARBA00013251"/>
    </source>
</evidence>
<dbReference type="GO" id="GO:0005886">
    <property type="term" value="C:plasma membrane"/>
    <property type="evidence" value="ECO:0007669"/>
    <property type="project" value="TreeGrafter"/>
</dbReference>
<comment type="similarity">
    <text evidence="7">Belongs to the relA/spoT family.</text>
</comment>
<dbReference type="Pfam" id="PF02824">
    <property type="entry name" value="TGS"/>
    <property type="match status" value="1"/>
</dbReference>
<dbReference type="PROSITE" id="PS51831">
    <property type="entry name" value="HD"/>
    <property type="match status" value="1"/>
</dbReference>
<dbReference type="FunFam" id="3.10.20.30:FF:000002">
    <property type="entry name" value="GTP pyrophosphokinase (RelA/SpoT)"/>
    <property type="match status" value="1"/>
</dbReference>
<evidence type="ECO:0000313" key="13">
    <source>
        <dbReference type="Proteomes" id="UP000198704"/>
    </source>
</evidence>
<dbReference type="InterPro" id="IPR004095">
    <property type="entry name" value="TGS"/>
</dbReference>
<protein>
    <recommendedName>
        <fullName evidence="2">GTP pyrophosphokinase rsh</fullName>
        <ecNumber evidence="1">2.7.6.5</ecNumber>
    </recommendedName>
    <alternativeName>
        <fullName evidence="5">(p)ppGpp synthase</fullName>
    </alternativeName>
    <alternativeName>
        <fullName evidence="4">ATP:GTP 3'-pyrophosphotransferase</fullName>
    </alternativeName>
</protein>
<dbReference type="EC" id="2.7.6.5" evidence="1"/>
<dbReference type="Proteomes" id="UP000198704">
    <property type="component" value="Unassembled WGS sequence"/>
</dbReference>
<feature type="domain" description="TGS" evidence="11">
    <location>
        <begin position="462"/>
        <end position="523"/>
    </location>
</feature>
<dbReference type="InterPro" id="IPR007685">
    <property type="entry name" value="RelA_SpoT"/>
</dbReference>
<keyword evidence="13" id="KW-1185">Reference proteome</keyword>
<dbReference type="Gene3D" id="3.30.70.260">
    <property type="match status" value="1"/>
</dbReference>
<gene>
    <name evidence="12" type="ORF">SAMN05216360_12432</name>
</gene>
<dbReference type="InterPro" id="IPR033655">
    <property type="entry name" value="TGS_RelA/SpoT"/>
</dbReference>
<dbReference type="GO" id="GO:0015969">
    <property type="term" value="P:guanosine tetraphosphate metabolic process"/>
    <property type="evidence" value="ECO:0007669"/>
    <property type="project" value="InterPro"/>
</dbReference>
<dbReference type="EMBL" id="FNHS01000024">
    <property type="protein sequence ID" value="SDO49172.1"/>
    <property type="molecule type" value="Genomic_DNA"/>
</dbReference>
<evidence type="ECO:0000259" key="11">
    <source>
        <dbReference type="PROSITE" id="PS51880"/>
    </source>
</evidence>
<dbReference type="InterPro" id="IPR012676">
    <property type="entry name" value="TGS-like"/>
</dbReference>
<dbReference type="SUPFAM" id="SSF109604">
    <property type="entry name" value="HD-domain/PDEase-like"/>
    <property type="match status" value="1"/>
</dbReference>
<dbReference type="InterPro" id="IPR003607">
    <property type="entry name" value="HD/PDEase_dom"/>
</dbReference>
<dbReference type="FunFam" id="3.30.460.10:FF:000001">
    <property type="entry name" value="GTP pyrophosphokinase RelA"/>
    <property type="match status" value="1"/>
</dbReference>
<dbReference type="InterPro" id="IPR012675">
    <property type="entry name" value="Beta-grasp_dom_sf"/>
</dbReference>
<evidence type="ECO:0000256" key="6">
    <source>
        <dbReference type="ARBA" id="ARBA00048244"/>
    </source>
</evidence>
<dbReference type="PROSITE" id="PS51880">
    <property type="entry name" value="TGS"/>
    <property type="match status" value="1"/>
</dbReference>
<dbReference type="InterPro" id="IPR043519">
    <property type="entry name" value="NT_sf"/>
</dbReference>
<dbReference type="SUPFAM" id="SSF81301">
    <property type="entry name" value="Nucleotidyltransferase"/>
    <property type="match status" value="1"/>
</dbReference>
<feature type="region of interest" description="Disordered" evidence="8">
    <location>
        <begin position="618"/>
        <end position="641"/>
    </location>
</feature>
<dbReference type="Pfam" id="PF04607">
    <property type="entry name" value="RelA_SpoT"/>
    <property type="match status" value="1"/>
</dbReference>
<dbReference type="CDD" id="cd00077">
    <property type="entry name" value="HDc"/>
    <property type="match status" value="1"/>
</dbReference>
<dbReference type="NCBIfam" id="TIGR00691">
    <property type="entry name" value="spoT_relA"/>
    <property type="match status" value="1"/>
</dbReference>
<dbReference type="GO" id="GO:0005525">
    <property type="term" value="F:GTP binding"/>
    <property type="evidence" value="ECO:0007669"/>
    <property type="project" value="UniProtKB-KW"/>
</dbReference>
<evidence type="ECO:0000259" key="9">
    <source>
        <dbReference type="PROSITE" id="PS51671"/>
    </source>
</evidence>
<dbReference type="Pfam" id="PF19296">
    <property type="entry name" value="RelA_AH_RIS"/>
    <property type="match status" value="1"/>
</dbReference>
<dbReference type="GO" id="GO:0008893">
    <property type="term" value="F:guanosine-3',5'-bis(diphosphate) 3'-diphosphatase activity"/>
    <property type="evidence" value="ECO:0007669"/>
    <property type="project" value="TreeGrafter"/>
</dbReference>
<dbReference type="SMART" id="SM00954">
    <property type="entry name" value="RelA_SpoT"/>
    <property type="match status" value="1"/>
</dbReference>
<dbReference type="SUPFAM" id="SSF55021">
    <property type="entry name" value="ACT-like"/>
    <property type="match status" value="1"/>
</dbReference>
<feature type="region of interest" description="Disordered" evidence="8">
    <location>
        <begin position="1"/>
        <end position="64"/>
    </location>
</feature>
<comment type="catalytic activity">
    <reaction evidence="6">
        <text>GTP + ATP = guanosine 3'-diphosphate 5'-triphosphate + AMP</text>
        <dbReference type="Rhea" id="RHEA:22088"/>
        <dbReference type="ChEBI" id="CHEBI:30616"/>
        <dbReference type="ChEBI" id="CHEBI:37565"/>
        <dbReference type="ChEBI" id="CHEBI:142410"/>
        <dbReference type="ChEBI" id="CHEBI:456215"/>
        <dbReference type="EC" id="2.7.6.5"/>
    </reaction>
</comment>
<dbReference type="GO" id="GO:0008728">
    <property type="term" value="F:GTP diphosphokinase activity"/>
    <property type="evidence" value="ECO:0007669"/>
    <property type="project" value="UniProtKB-EC"/>
</dbReference>
<dbReference type="InterPro" id="IPR004811">
    <property type="entry name" value="RelA/Spo_fam"/>
</dbReference>
<dbReference type="STRING" id="582672.SAMN05216360_12432"/>
<dbReference type="GO" id="GO:0042594">
    <property type="term" value="P:response to starvation"/>
    <property type="evidence" value="ECO:0007669"/>
    <property type="project" value="TreeGrafter"/>
</dbReference>
<keyword evidence="12" id="KW-0808">Transferase</keyword>
<dbReference type="GO" id="GO:0015949">
    <property type="term" value="P:nucleobase-containing small molecule interconversion"/>
    <property type="evidence" value="ECO:0007669"/>
    <property type="project" value="UniProtKB-ARBA"/>
</dbReference>
<dbReference type="AlphaFoldDB" id="A0A1H0K0E3"/>
<evidence type="ECO:0000256" key="3">
    <source>
        <dbReference type="ARBA" id="ARBA00023134"/>
    </source>
</evidence>
<feature type="domain" description="ACT" evidence="9">
    <location>
        <begin position="740"/>
        <end position="814"/>
    </location>
</feature>
<dbReference type="GO" id="GO:0016301">
    <property type="term" value="F:kinase activity"/>
    <property type="evidence" value="ECO:0007669"/>
    <property type="project" value="UniProtKB-KW"/>
</dbReference>
<comment type="function">
    <text evidence="7">In eubacteria ppGpp (guanosine 3'-diphosphate 5'-diphosphate) is a mediator of the stringent response that coordinates a variety of cellular activities in response to changes in nutritional abundance.</text>
</comment>
<accession>A0A1H0K0E3</accession>
<keyword evidence="3" id="KW-0547">Nucleotide-binding</keyword>
<dbReference type="InterPro" id="IPR045600">
    <property type="entry name" value="RelA/SpoT_AH_RIS"/>
</dbReference>
<dbReference type="PANTHER" id="PTHR21262:SF36">
    <property type="entry name" value="BIFUNCTIONAL (P)PPGPP SYNTHASE_HYDROLASE SPOT"/>
    <property type="match status" value="1"/>
</dbReference>
<dbReference type="CDD" id="cd01668">
    <property type="entry name" value="TGS_RSH"/>
    <property type="match status" value="1"/>
</dbReference>
<dbReference type="SMART" id="SM00471">
    <property type="entry name" value="HDc"/>
    <property type="match status" value="1"/>
</dbReference>
<dbReference type="PROSITE" id="PS51671">
    <property type="entry name" value="ACT"/>
    <property type="match status" value="1"/>
</dbReference>
<dbReference type="FunFam" id="1.10.3210.10:FF:000001">
    <property type="entry name" value="GTP pyrophosphokinase RelA"/>
    <property type="match status" value="1"/>
</dbReference>
<dbReference type="PANTHER" id="PTHR21262">
    <property type="entry name" value="GUANOSINE-3',5'-BIS DIPHOSPHATE 3'-PYROPHOSPHOHYDROLASE"/>
    <property type="match status" value="1"/>
</dbReference>
<evidence type="ECO:0000259" key="10">
    <source>
        <dbReference type="PROSITE" id="PS51831"/>
    </source>
</evidence>
<evidence type="ECO:0000256" key="4">
    <source>
        <dbReference type="ARBA" id="ARBA00029754"/>
    </source>
</evidence>
<evidence type="ECO:0000256" key="8">
    <source>
        <dbReference type="SAM" id="MobiDB-lite"/>
    </source>
</evidence>
<dbReference type="Gene3D" id="3.10.20.30">
    <property type="match status" value="1"/>
</dbReference>
<evidence type="ECO:0000256" key="5">
    <source>
        <dbReference type="ARBA" id="ARBA00032407"/>
    </source>
</evidence>
<evidence type="ECO:0000256" key="7">
    <source>
        <dbReference type="RuleBase" id="RU003847"/>
    </source>
</evidence>
<dbReference type="InterPro" id="IPR006674">
    <property type="entry name" value="HD_domain"/>
</dbReference>
<name>A0A1H0K0E3_9HYPH</name>
<dbReference type="CDD" id="cd04876">
    <property type="entry name" value="ACT_RelA-SpoT"/>
    <property type="match status" value="1"/>
</dbReference>
<sequence length="814" mass="89162">MGLDAHDLTTTGPGGDAGFSRSEPVPATHAASPPSGTGAGTTVAEQSGVTPTPRPTPEPAPSRRMMRQYELVERVKRYNPTADEALLNRAYVYAMQAHGTQKRASGDPFFAHPLEVAAILTDLHLDDATIVAAVLHDTVEDTEATLEEIRRLFGPEIGALVDGLTKLKRLDLVSKQAAQGENFRKLLLAIAADVRVLLVKLADRLHNMRTLQHMREDKRHRIAQETLDIYAPLAGRMGMQELREELEDLAFRNIEPEVYATITQRLARLTAKSESVVETIAQVLTEKLGAQGITAEVSGRQKRPFSIWSKMERKSVAFEQLSDIFGFRVVVDTVQECYAALGVVHTSWPMVPGRYKDYISTPKQNDYRSIHTTVIGPKSQRVELQIRTHAMDDIAEYGIAAHAQYKELGKELGRREGEGSVHPKLAAESGAYQWLRRTIELLAEGDSPEEFLEHTKLELFQDQVFCFTPKGRLIALPRGATPIDFAYAVHTDVGNTAVGAKINGRMAPLLHELTNGDEVEIMRSDGASPPAAWESLVVTGKARAAIRRATRAAVRRQYAGLGRQILDRAFERAAKTFSEDKLRGALPRLARASTEDVFAAVGRGEMFSGDVVRAVYPDHRDERRPSAVPGPTGGAGRLVRSADQTMRLTFPGAEGKEGASEDRSDAIPIRGLAGDLPVTFAPNGGAVPGDRIVGILTPGVGVTVYPIQSAALAAFDNEPERWLDVRWDTEALGGERFPARLALKSINEPGVFAQIAQVIADHDGNIDNISMKRRTQDFTDITIDLSVWDLQHLNAIIAELRGKRAVNSVERVNG</sequence>
<dbReference type="SUPFAM" id="SSF81271">
    <property type="entry name" value="TGS-like"/>
    <property type="match status" value="1"/>
</dbReference>
<proteinExistence type="inferred from homology"/>
<evidence type="ECO:0000313" key="12">
    <source>
        <dbReference type="EMBL" id="SDO49172.1"/>
    </source>
</evidence>
<dbReference type="InterPro" id="IPR045865">
    <property type="entry name" value="ACT-like_dom_sf"/>
</dbReference>
<dbReference type="Gene3D" id="1.10.3210.10">
    <property type="entry name" value="Hypothetical protein af1432"/>
    <property type="match status" value="1"/>
</dbReference>
<evidence type="ECO:0000256" key="2">
    <source>
        <dbReference type="ARBA" id="ARBA00014315"/>
    </source>
</evidence>
<dbReference type="CDD" id="cd05399">
    <property type="entry name" value="NT_Rel-Spo_like"/>
    <property type="match status" value="1"/>
</dbReference>
<keyword evidence="12" id="KW-0418">Kinase</keyword>